<name>A0A059KVT4_9PSED</name>
<protein>
    <submittedName>
        <fullName evidence="1">Uncharacterized protein</fullName>
    </submittedName>
</protein>
<dbReference type="Proteomes" id="UP000026739">
    <property type="component" value="Unassembled WGS sequence"/>
</dbReference>
<comment type="caution">
    <text evidence="1">The sequence shown here is derived from an EMBL/GenBank/DDBJ whole genome shotgun (WGS) entry which is preliminary data.</text>
</comment>
<proteinExistence type="predicted"/>
<dbReference type="AlphaFoldDB" id="A0A059KVT4"/>
<organism evidence="1 2">
    <name type="scientific">Pseudomonas mandelii PD30</name>
    <dbReference type="NCBI Taxonomy" id="1419583"/>
    <lineage>
        <taxon>Bacteria</taxon>
        <taxon>Pseudomonadati</taxon>
        <taxon>Pseudomonadota</taxon>
        <taxon>Gammaproteobacteria</taxon>
        <taxon>Pseudomonadales</taxon>
        <taxon>Pseudomonadaceae</taxon>
        <taxon>Pseudomonas</taxon>
    </lineage>
</organism>
<reference evidence="1 2" key="1">
    <citation type="submission" date="2013-12" db="EMBL/GenBank/DDBJ databases">
        <authorList>
            <person name="Formusa P.A."/>
            <person name="Habash M."/>
            <person name="Lee H."/>
            <person name="Trevors J.T."/>
        </authorList>
    </citation>
    <scope>NUCLEOTIDE SEQUENCE [LARGE SCALE GENOMIC DNA]</scope>
    <source>
        <strain evidence="1 2">PD30</strain>
    </source>
</reference>
<evidence type="ECO:0000313" key="2">
    <source>
        <dbReference type="Proteomes" id="UP000026739"/>
    </source>
</evidence>
<accession>A0A059KVT4</accession>
<sequence>MSSEQQLMATRPAKVQELHTQLAKKQSQMQTLYETSVHARESLLHFRDASNEQNAPLLRQEEQHAQQVEQQLSAVLYQSSLGECW</sequence>
<gene>
    <name evidence="1" type="ORF">V466_25665</name>
</gene>
<dbReference type="EMBL" id="AZQQ01000100">
    <property type="protein sequence ID" value="KDD66173.1"/>
    <property type="molecule type" value="Genomic_DNA"/>
</dbReference>
<evidence type="ECO:0000313" key="1">
    <source>
        <dbReference type="EMBL" id="KDD66173.1"/>
    </source>
</evidence>